<dbReference type="SUPFAM" id="SSF53254">
    <property type="entry name" value="Phosphoglycerate mutase-like"/>
    <property type="match status" value="1"/>
</dbReference>
<dbReference type="InParanoid" id="Q0F261"/>
<dbReference type="STRING" id="314344.AL013_01015"/>
<dbReference type="HOGENOM" id="CLU_084603_3_1_0"/>
<reference evidence="1 2" key="1">
    <citation type="submission" date="2006-09" db="EMBL/GenBank/DDBJ databases">
        <authorList>
            <person name="Emerson D."/>
            <person name="Ferriera S."/>
            <person name="Johnson J."/>
            <person name="Kravitz S."/>
            <person name="Halpern A."/>
            <person name="Remington K."/>
            <person name="Beeson K."/>
            <person name="Tran B."/>
            <person name="Rogers Y.-H."/>
            <person name="Friedman R."/>
            <person name="Venter J.C."/>
        </authorList>
    </citation>
    <scope>NUCLEOTIDE SEQUENCE [LARGE SCALE GENOMIC DNA]</scope>
    <source>
        <strain evidence="1 2">PV-1</strain>
    </source>
</reference>
<protein>
    <recommendedName>
        <fullName evidence="3">Phosphohistidine phosphatase SixA</fullName>
    </recommendedName>
</protein>
<dbReference type="RefSeq" id="WP_009850708.1">
    <property type="nucleotide sequence ID" value="NZ_DS022295.1"/>
</dbReference>
<dbReference type="AlphaFoldDB" id="Q0F261"/>
<accession>Q0F261</accession>
<proteinExistence type="predicted"/>
<dbReference type="eggNOG" id="COG2062">
    <property type="taxonomic scope" value="Bacteria"/>
</dbReference>
<dbReference type="InterPro" id="IPR029033">
    <property type="entry name" value="His_PPase_superfam"/>
</dbReference>
<keyword evidence="2" id="KW-1185">Reference proteome</keyword>
<name>Q0F261_9PROT</name>
<evidence type="ECO:0000313" key="1">
    <source>
        <dbReference type="EMBL" id="EAU55689.1"/>
    </source>
</evidence>
<dbReference type="InterPro" id="IPR004449">
    <property type="entry name" value="SixA"/>
</dbReference>
<evidence type="ECO:0000313" key="2">
    <source>
        <dbReference type="Proteomes" id="UP000005297"/>
    </source>
</evidence>
<evidence type="ECO:0008006" key="3">
    <source>
        <dbReference type="Google" id="ProtNLM"/>
    </source>
</evidence>
<gene>
    <name evidence="1" type="ORF">SPV1_02037</name>
</gene>
<dbReference type="EMBL" id="AATS01000002">
    <property type="protein sequence ID" value="EAU55689.1"/>
    <property type="molecule type" value="Genomic_DNA"/>
</dbReference>
<dbReference type="InterPro" id="IPR013078">
    <property type="entry name" value="His_Pase_superF_clade-1"/>
</dbReference>
<dbReference type="Pfam" id="PF00300">
    <property type="entry name" value="His_Phos_1"/>
    <property type="match status" value="1"/>
</dbReference>
<dbReference type="GO" id="GO:0101006">
    <property type="term" value="F:protein histidine phosphatase activity"/>
    <property type="evidence" value="ECO:0007669"/>
    <property type="project" value="InterPro"/>
</dbReference>
<comment type="caution">
    <text evidence="1">The sequence shown here is derived from an EMBL/GenBank/DDBJ whole genome shotgun (WGS) entry which is preliminary data.</text>
</comment>
<dbReference type="Proteomes" id="UP000005297">
    <property type="component" value="Unassembled WGS sequence"/>
</dbReference>
<dbReference type="Gene3D" id="3.40.50.1240">
    <property type="entry name" value="Phosphoglycerate mutase-like"/>
    <property type="match status" value="1"/>
</dbReference>
<dbReference type="OrthoDB" id="9810154at2"/>
<sequence length="157" mass="17548">MRVYLVQHGLAKEKDQDAARPLSAQGREDVTRIAGFLGLFEKPRPARILHSGKLRAQQTAEMFSEAWGNIPVTQAAGLSPDDDLSIWADRLNAMDEDLLLIGHLPHLQRLAGLMLCADPGREVVRFRNGGVVCLERCDNGWSILWQLNPTLFYGEDK</sequence>
<dbReference type="CDD" id="cd07067">
    <property type="entry name" value="HP_PGM_like"/>
    <property type="match status" value="1"/>
</dbReference>
<dbReference type="NCBIfam" id="TIGR00249">
    <property type="entry name" value="sixA"/>
    <property type="match status" value="1"/>
</dbReference>
<dbReference type="GO" id="GO:0005737">
    <property type="term" value="C:cytoplasm"/>
    <property type="evidence" value="ECO:0007669"/>
    <property type="project" value="InterPro"/>
</dbReference>
<organism evidence="1 2">
    <name type="scientific">Mariprofundus ferrooxydans PV-1</name>
    <dbReference type="NCBI Taxonomy" id="314345"/>
    <lineage>
        <taxon>Bacteria</taxon>
        <taxon>Pseudomonadati</taxon>
        <taxon>Pseudomonadota</taxon>
        <taxon>Candidatius Mariprofundia</taxon>
        <taxon>Mariprofundales</taxon>
        <taxon>Mariprofundaceae</taxon>
        <taxon>Mariprofundus</taxon>
    </lineage>
</organism>